<dbReference type="AlphaFoldDB" id="A0A5D3E5T3"/>
<dbReference type="EMBL" id="SSTD01000141">
    <property type="protein sequence ID" value="TYK31262.1"/>
    <property type="molecule type" value="Genomic_DNA"/>
</dbReference>
<dbReference type="Proteomes" id="UP000321947">
    <property type="component" value="Unassembled WGS sequence"/>
</dbReference>
<reference evidence="1 2" key="1">
    <citation type="submission" date="2019-08" db="EMBL/GenBank/DDBJ databases">
        <title>Draft genome sequences of two oriental melons (Cucumis melo L. var makuwa).</title>
        <authorList>
            <person name="Kwon S.-Y."/>
        </authorList>
    </citation>
    <scope>NUCLEOTIDE SEQUENCE [LARGE SCALE GENOMIC DNA]</scope>
    <source>
        <strain evidence="2">cv. Chang Bougi</strain>
        <tissue evidence="1">Leaf</tissue>
    </source>
</reference>
<proteinExistence type="predicted"/>
<protein>
    <submittedName>
        <fullName evidence="1">DENN domain and WD repeat-containing protein SCD1-like</fullName>
    </submittedName>
</protein>
<dbReference type="PANTHER" id="PTHR33116:SF78">
    <property type="entry name" value="OS12G0587133 PROTEIN"/>
    <property type="match status" value="1"/>
</dbReference>
<evidence type="ECO:0000313" key="1">
    <source>
        <dbReference type="EMBL" id="TYK31262.1"/>
    </source>
</evidence>
<comment type="caution">
    <text evidence="1">The sequence shown here is derived from an EMBL/GenBank/DDBJ whole genome shotgun (WGS) entry which is preliminary data.</text>
</comment>
<dbReference type="PANTHER" id="PTHR33116">
    <property type="entry name" value="REVERSE TRANSCRIPTASE ZINC-BINDING DOMAIN-CONTAINING PROTEIN-RELATED-RELATED"/>
    <property type="match status" value="1"/>
</dbReference>
<evidence type="ECO:0000313" key="2">
    <source>
        <dbReference type="Proteomes" id="UP000321947"/>
    </source>
</evidence>
<accession>A0A5D3E5T3</accession>
<name>A0A5D3E5T3_CUCMM</name>
<organism evidence="1 2">
    <name type="scientific">Cucumis melo var. makuwa</name>
    <name type="common">Oriental melon</name>
    <dbReference type="NCBI Taxonomy" id="1194695"/>
    <lineage>
        <taxon>Eukaryota</taxon>
        <taxon>Viridiplantae</taxon>
        <taxon>Streptophyta</taxon>
        <taxon>Embryophyta</taxon>
        <taxon>Tracheophyta</taxon>
        <taxon>Spermatophyta</taxon>
        <taxon>Magnoliopsida</taxon>
        <taxon>eudicotyledons</taxon>
        <taxon>Gunneridae</taxon>
        <taxon>Pentapetalae</taxon>
        <taxon>rosids</taxon>
        <taxon>fabids</taxon>
        <taxon>Cucurbitales</taxon>
        <taxon>Cucurbitaceae</taxon>
        <taxon>Benincaseae</taxon>
        <taxon>Cucumis</taxon>
    </lineage>
</organism>
<gene>
    <name evidence="1" type="ORF">E5676_scaffold455G005520</name>
</gene>
<sequence length="223" mass="26109">MEDQQAHPDISTRQVAFWQSVIDKIRKKFDKWRRFNLPRGGRTTLCNFVLANLPTCCMSSFAIPDKVVSSIERIIRNFLWEGHGSEINHLWVGDIPLALSICSPKLFRIALLPNGLVADHWDHLISSWSIIFHRLLEDDEILEYQDMLEYGRWNLQANFQNLWFERNQRTFHDNEMRWLKSVTPLCSLIEDGDSQKKNPWVGNAAIKEQFSKLFRIALLPTGQ</sequence>